<sequence>MSRGFVKEGDQEETPIIPPRAALPNNAVNYVTPKGLELLKLEREQLEMQRDGLESINEQQRRVDLGVLQGKMDLLNERIRTARVLQLKEQPQDEVRFGATVSYRILPSNNVQQFQIVGVDEADIRKKKIAFVAPIAVALTGHKTGEKFLFQLGSETKEIEVLKIEY</sequence>
<dbReference type="Gene3D" id="3.10.50.30">
    <property type="entry name" value="Transcription elongation factor, GreA/GreB, C-terminal domain"/>
    <property type="match status" value="1"/>
</dbReference>
<evidence type="ECO:0000259" key="3">
    <source>
        <dbReference type="Pfam" id="PF01272"/>
    </source>
</evidence>
<keyword evidence="1" id="KW-0175">Coiled coil</keyword>
<dbReference type="EMBL" id="JAHCTB010000005">
    <property type="protein sequence ID" value="MBT0608819.1"/>
    <property type="molecule type" value="Genomic_DNA"/>
</dbReference>
<evidence type="ECO:0000256" key="2">
    <source>
        <dbReference type="SAM" id="MobiDB-lite"/>
    </source>
</evidence>
<keyword evidence="5" id="KW-1185">Reference proteome</keyword>
<dbReference type="Pfam" id="PF01272">
    <property type="entry name" value="GreA_GreB"/>
    <property type="match status" value="1"/>
</dbReference>
<dbReference type="InterPro" id="IPR023459">
    <property type="entry name" value="Tscrpt_elong_fac_GreA/B_fam"/>
</dbReference>
<dbReference type="PANTHER" id="PTHR30437">
    <property type="entry name" value="TRANSCRIPTION ELONGATION FACTOR GREA"/>
    <property type="match status" value="1"/>
</dbReference>
<dbReference type="InterPro" id="IPR001437">
    <property type="entry name" value="Tscrpt_elong_fac_GreA/B_C"/>
</dbReference>
<feature type="coiled-coil region" evidence="1">
    <location>
        <begin position="36"/>
        <end position="63"/>
    </location>
</feature>
<name>A0ABS5S8S8_9FLAO</name>
<dbReference type="InterPro" id="IPR036953">
    <property type="entry name" value="GreA/GreB_C_sf"/>
</dbReference>
<comment type="caution">
    <text evidence="4">The sequence shown here is derived from an EMBL/GenBank/DDBJ whole genome shotgun (WGS) entry which is preliminary data.</text>
</comment>
<dbReference type="Proteomes" id="UP001297092">
    <property type="component" value="Unassembled WGS sequence"/>
</dbReference>
<evidence type="ECO:0000313" key="4">
    <source>
        <dbReference type="EMBL" id="MBT0608819.1"/>
    </source>
</evidence>
<feature type="region of interest" description="Disordered" evidence="2">
    <location>
        <begin position="1"/>
        <end position="20"/>
    </location>
</feature>
<proteinExistence type="predicted"/>
<protein>
    <submittedName>
        <fullName evidence="4">GreA/GreB family elongation factor</fullName>
    </submittedName>
</protein>
<accession>A0ABS5S8S8</accession>
<dbReference type="PANTHER" id="PTHR30437:SF4">
    <property type="entry name" value="TRANSCRIPTION ELONGATION FACTOR GREA"/>
    <property type="match status" value="1"/>
</dbReference>
<dbReference type="PIRSF" id="PIRSF006092">
    <property type="entry name" value="GreA_GreB"/>
    <property type="match status" value="1"/>
</dbReference>
<evidence type="ECO:0000256" key="1">
    <source>
        <dbReference type="SAM" id="Coils"/>
    </source>
</evidence>
<keyword evidence="4" id="KW-0648">Protein biosynthesis</keyword>
<evidence type="ECO:0000313" key="5">
    <source>
        <dbReference type="Proteomes" id="UP001297092"/>
    </source>
</evidence>
<feature type="domain" description="Transcription elongation factor GreA/GreB C-terminal" evidence="3">
    <location>
        <begin position="90"/>
        <end position="166"/>
    </location>
</feature>
<reference evidence="4 5" key="1">
    <citation type="submission" date="2021-05" db="EMBL/GenBank/DDBJ databases">
        <title>Aequorivita echinoideorum JCM 30378 genome.</title>
        <authorList>
            <person name="Zhang H."/>
            <person name="Li C."/>
        </authorList>
    </citation>
    <scope>NUCLEOTIDE SEQUENCE [LARGE SCALE GENOMIC DNA]</scope>
    <source>
        <strain evidence="4 5">JCM30378</strain>
    </source>
</reference>
<dbReference type="SUPFAM" id="SSF54534">
    <property type="entry name" value="FKBP-like"/>
    <property type="match status" value="1"/>
</dbReference>
<dbReference type="RefSeq" id="WP_214113892.1">
    <property type="nucleotide sequence ID" value="NZ_JAHCTB010000005.1"/>
</dbReference>
<dbReference type="GO" id="GO:0003746">
    <property type="term" value="F:translation elongation factor activity"/>
    <property type="evidence" value="ECO:0007669"/>
    <property type="project" value="UniProtKB-KW"/>
</dbReference>
<organism evidence="4 5">
    <name type="scientific">Aequorivita echinoideorum</name>
    <dbReference type="NCBI Taxonomy" id="1549647"/>
    <lineage>
        <taxon>Bacteria</taxon>
        <taxon>Pseudomonadati</taxon>
        <taxon>Bacteroidota</taxon>
        <taxon>Flavobacteriia</taxon>
        <taxon>Flavobacteriales</taxon>
        <taxon>Flavobacteriaceae</taxon>
        <taxon>Aequorivita</taxon>
    </lineage>
</organism>
<gene>
    <name evidence="4" type="ORF">KIV10_11555</name>
</gene>
<keyword evidence="4" id="KW-0251">Elongation factor</keyword>